<keyword evidence="6" id="KW-1185">Reference proteome</keyword>
<protein>
    <recommendedName>
        <fullName evidence="4">HTH-type transcriptional regulator</fullName>
    </recommendedName>
</protein>
<keyword evidence="3 4" id="KW-0804">Transcription</keyword>
<dbReference type="Gene3D" id="1.10.10.10">
    <property type="entry name" value="Winged helix-like DNA-binding domain superfamily/Winged helix DNA-binding domain"/>
    <property type="match status" value="1"/>
</dbReference>
<dbReference type="AlphaFoldDB" id="A0A917LWX4"/>
<dbReference type="InterPro" id="IPR036390">
    <property type="entry name" value="WH_DNA-bd_sf"/>
</dbReference>
<evidence type="ECO:0000313" key="6">
    <source>
        <dbReference type="Proteomes" id="UP000600247"/>
    </source>
</evidence>
<dbReference type="PIRSF" id="PIRSF006707">
    <property type="entry name" value="MJ1563"/>
    <property type="match status" value="1"/>
</dbReference>
<dbReference type="PANTHER" id="PTHR38465:SF1">
    <property type="entry name" value="HTH-TYPE TRANSCRIPTIONAL REGULATOR MJ1563-RELATED"/>
    <property type="match status" value="1"/>
</dbReference>
<accession>A0A917LWX4</accession>
<evidence type="ECO:0000256" key="4">
    <source>
        <dbReference type="PIRNR" id="PIRNR006707"/>
    </source>
</evidence>
<keyword evidence="1 4" id="KW-0805">Transcription regulation</keyword>
<name>A0A917LWX4_9BACL</name>
<evidence type="ECO:0000256" key="1">
    <source>
        <dbReference type="ARBA" id="ARBA00023015"/>
    </source>
</evidence>
<sequence>MKKENSGKMKEPETVGEELRVKVIDAIAQTMDLYGANYSFGQLYGIMFFEDRPMTLEEMQTSMNMSKSNMSYAVRSLIDSKMVSKLNEKQDRKELYAAETDFFKAFQAFFVTKLRREIDVMRGAIVEVIPPLSEMILEVGTSEEEREQGLKDLHKLKHAESYYNWLHKFVDDLERGVYFDWEPGAPGTGNVDNGSESEPGA</sequence>
<evidence type="ECO:0000313" key="5">
    <source>
        <dbReference type="EMBL" id="GGG62520.1"/>
    </source>
</evidence>
<comment type="similarity">
    <text evidence="4">Belongs to the GbsR family.</text>
</comment>
<organism evidence="5 6">
    <name type="scientific">Paenibacillus radicis</name>
    <name type="common">ex Gao et al. 2016</name>
    <dbReference type="NCBI Taxonomy" id="1737354"/>
    <lineage>
        <taxon>Bacteria</taxon>
        <taxon>Bacillati</taxon>
        <taxon>Bacillota</taxon>
        <taxon>Bacilli</taxon>
        <taxon>Bacillales</taxon>
        <taxon>Paenibacillaceae</taxon>
        <taxon>Paenibacillus</taxon>
    </lineage>
</organism>
<reference evidence="5 6" key="1">
    <citation type="journal article" date="2014" name="Int. J. Syst. Evol. Microbiol.">
        <title>Complete genome sequence of Corynebacterium casei LMG S-19264T (=DSM 44701T), isolated from a smear-ripened cheese.</title>
        <authorList>
            <consortium name="US DOE Joint Genome Institute (JGI-PGF)"/>
            <person name="Walter F."/>
            <person name="Albersmeier A."/>
            <person name="Kalinowski J."/>
            <person name="Ruckert C."/>
        </authorList>
    </citation>
    <scope>NUCLEOTIDE SEQUENCE [LARGE SCALE GENOMIC DNA]</scope>
    <source>
        <strain evidence="5 6">CGMCC 1.15286</strain>
    </source>
</reference>
<comment type="caution">
    <text evidence="5">The sequence shown here is derived from an EMBL/GenBank/DDBJ whole genome shotgun (WGS) entry which is preliminary data.</text>
</comment>
<dbReference type="SUPFAM" id="SSF46785">
    <property type="entry name" value="Winged helix' DNA-binding domain"/>
    <property type="match status" value="1"/>
</dbReference>
<evidence type="ECO:0000256" key="3">
    <source>
        <dbReference type="ARBA" id="ARBA00023163"/>
    </source>
</evidence>
<proteinExistence type="inferred from homology"/>
<dbReference type="InterPro" id="IPR026282">
    <property type="entry name" value="MJ1563"/>
</dbReference>
<dbReference type="GO" id="GO:0003677">
    <property type="term" value="F:DNA binding"/>
    <property type="evidence" value="ECO:0007669"/>
    <property type="project" value="UniProtKB-UniRule"/>
</dbReference>
<dbReference type="Proteomes" id="UP000600247">
    <property type="component" value="Unassembled WGS sequence"/>
</dbReference>
<dbReference type="EMBL" id="BMHY01000002">
    <property type="protein sequence ID" value="GGG62520.1"/>
    <property type="molecule type" value="Genomic_DNA"/>
</dbReference>
<evidence type="ECO:0000256" key="2">
    <source>
        <dbReference type="ARBA" id="ARBA00023125"/>
    </source>
</evidence>
<dbReference type="InterPro" id="IPR036388">
    <property type="entry name" value="WH-like_DNA-bd_sf"/>
</dbReference>
<gene>
    <name evidence="5" type="primary">gbsR</name>
    <name evidence="5" type="ORF">GCM10010918_15310</name>
</gene>
<dbReference type="InterPro" id="IPR052362">
    <property type="entry name" value="HTH-GbsR_regulator"/>
</dbReference>
<keyword evidence="2 4" id="KW-0238">DNA-binding</keyword>
<dbReference type="PANTHER" id="PTHR38465">
    <property type="entry name" value="HTH-TYPE TRANSCRIPTIONAL REGULATOR MJ1563-RELATED"/>
    <property type="match status" value="1"/>
</dbReference>